<keyword evidence="1" id="KW-0175">Coiled coil</keyword>
<feature type="region of interest" description="Disordered" evidence="2">
    <location>
        <begin position="196"/>
        <end position="254"/>
    </location>
</feature>
<organism evidence="4 5">
    <name type="scientific">Punica granatum</name>
    <name type="common">Pomegranate</name>
    <dbReference type="NCBI Taxonomy" id="22663"/>
    <lineage>
        <taxon>Eukaryota</taxon>
        <taxon>Viridiplantae</taxon>
        <taxon>Streptophyta</taxon>
        <taxon>Embryophyta</taxon>
        <taxon>Tracheophyta</taxon>
        <taxon>Spermatophyta</taxon>
        <taxon>Magnoliopsida</taxon>
        <taxon>eudicotyledons</taxon>
        <taxon>Gunneridae</taxon>
        <taxon>Pentapetalae</taxon>
        <taxon>rosids</taxon>
        <taxon>malvids</taxon>
        <taxon>Myrtales</taxon>
        <taxon>Lythraceae</taxon>
        <taxon>Punica</taxon>
    </lineage>
</organism>
<reference evidence="4 5" key="1">
    <citation type="submission" date="2017-11" db="EMBL/GenBank/DDBJ databases">
        <title>De-novo sequencing of pomegranate (Punica granatum L.) genome.</title>
        <authorList>
            <person name="Akparov Z."/>
            <person name="Amiraslanov A."/>
            <person name="Hajiyeva S."/>
            <person name="Abbasov M."/>
            <person name="Kaur K."/>
            <person name="Hamwieh A."/>
            <person name="Solovyev V."/>
            <person name="Salamov A."/>
            <person name="Braich B."/>
            <person name="Kosarev P."/>
            <person name="Mahmoud A."/>
            <person name="Hajiyev E."/>
            <person name="Babayeva S."/>
            <person name="Izzatullayeva V."/>
            <person name="Mammadov A."/>
            <person name="Mammadov A."/>
            <person name="Sharifova S."/>
            <person name="Ojaghi J."/>
            <person name="Eynullazada K."/>
            <person name="Bayramov B."/>
            <person name="Abdulazimova A."/>
            <person name="Shahmuradov I."/>
        </authorList>
    </citation>
    <scope>NUCLEOTIDE SEQUENCE [LARGE SCALE GENOMIC DNA]</scope>
    <source>
        <strain evidence="5">cv. AG2017</strain>
        <tissue evidence="4">Leaf</tissue>
    </source>
</reference>
<evidence type="ECO:0000256" key="1">
    <source>
        <dbReference type="SAM" id="Coils"/>
    </source>
</evidence>
<feature type="compositionally biased region" description="Basic and acidic residues" evidence="2">
    <location>
        <begin position="244"/>
        <end position="254"/>
    </location>
</feature>
<keyword evidence="5" id="KW-1185">Reference proteome</keyword>
<evidence type="ECO:0000256" key="2">
    <source>
        <dbReference type="SAM" id="MobiDB-lite"/>
    </source>
</evidence>
<dbReference type="Pfam" id="PF26130">
    <property type="entry name" value="PB1-like"/>
    <property type="match status" value="1"/>
</dbReference>
<feature type="domain" description="PB1-like" evidence="3">
    <location>
        <begin position="16"/>
        <end position="72"/>
    </location>
</feature>
<name>A0A2I0L0P6_PUNGR</name>
<accession>A0A2I0L0P6</accession>
<comment type="caution">
    <text evidence="4">The sequence shown here is derived from an EMBL/GenBank/DDBJ whole genome shotgun (WGS) entry which is preliminary data.</text>
</comment>
<feature type="compositionally biased region" description="Acidic residues" evidence="2">
    <location>
        <begin position="196"/>
        <end position="219"/>
    </location>
</feature>
<dbReference type="Proteomes" id="UP000233551">
    <property type="component" value="Unassembled WGS sequence"/>
</dbReference>
<dbReference type="AlphaFoldDB" id="A0A2I0L0P6"/>
<gene>
    <name evidence="4" type="ORF">CRG98_005411</name>
</gene>
<dbReference type="InterPro" id="IPR058594">
    <property type="entry name" value="PB1-like_dom_pln"/>
</dbReference>
<dbReference type="EMBL" id="PGOL01000222">
    <property type="protein sequence ID" value="PKI74173.1"/>
    <property type="molecule type" value="Genomic_DNA"/>
</dbReference>
<evidence type="ECO:0000313" key="5">
    <source>
        <dbReference type="Proteomes" id="UP000233551"/>
    </source>
</evidence>
<feature type="coiled-coil region" evidence="1">
    <location>
        <begin position="37"/>
        <end position="64"/>
    </location>
</feature>
<feature type="compositionally biased region" description="Acidic residues" evidence="2">
    <location>
        <begin position="228"/>
        <end position="243"/>
    </location>
</feature>
<sequence>MKIDFEMNGMLLPCMIDAHVKKLGIREFADYFWTTDVENLSDSLEKLQTDEDALKMENQALREGNCVNTYIVTKSAQELLKEYVKEEQARKMMGVQLMKLGVRSIEANIDVDKPAEERIEDIRDVDPMVVPTENKGGEGRVEAVRIDVEAIIEPDVWSAEFIGGEDKVEASGNAGGTVGDASNVVMVERIQHEGVEEADYEAEGAEAEHEEVEGGEEEHEYAACGEVEHEEAEGPIDLEGEWEAGDHGDESDGF</sequence>
<proteinExistence type="predicted"/>
<evidence type="ECO:0000313" key="4">
    <source>
        <dbReference type="EMBL" id="PKI74173.1"/>
    </source>
</evidence>
<evidence type="ECO:0000259" key="3">
    <source>
        <dbReference type="Pfam" id="PF26130"/>
    </source>
</evidence>
<protein>
    <recommendedName>
        <fullName evidence="3">PB1-like domain-containing protein</fullName>
    </recommendedName>
</protein>